<dbReference type="Proteomes" id="UP000885706">
    <property type="component" value="Unassembled WGS sequence"/>
</dbReference>
<dbReference type="EMBL" id="DQWQ01000066">
    <property type="protein sequence ID" value="HDD35441.1"/>
    <property type="molecule type" value="Genomic_DNA"/>
</dbReference>
<reference evidence="2" key="1">
    <citation type="journal article" date="2020" name="mSystems">
        <title>Genome- and Community-Level Interaction Insights into Carbon Utilization and Element Cycling Functions of Hydrothermarchaeota in Hydrothermal Sediment.</title>
        <authorList>
            <person name="Zhou Z."/>
            <person name="Liu Y."/>
            <person name="Xu W."/>
            <person name="Pan J."/>
            <person name="Luo Z.H."/>
            <person name="Li M."/>
        </authorList>
    </citation>
    <scope>NUCLEOTIDE SEQUENCE [LARGE SCALE GENOMIC DNA]</scope>
    <source>
        <strain evidence="2">HyVt-113</strain>
    </source>
</reference>
<feature type="transmembrane region" description="Helical" evidence="1">
    <location>
        <begin position="197"/>
        <end position="221"/>
    </location>
</feature>
<keyword evidence="1" id="KW-0472">Membrane</keyword>
<dbReference type="InterPro" id="IPR007395">
    <property type="entry name" value="Zn_peptidase_2"/>
</dbReference>
<comment type="caution">
    <text evidence="2">The sequence shown here is derived from an EMBL/GenBank/DDBJ whole genome shotgun (WGS) entry which is preliminary data.</text>
</comment>
<feature type="transmembrane region" description="Helical" evidence="1">
    <location>
        <begin position="148"/>
        <end position="168"/>
    </location>
</feature>
<gene>
    <name evidence="2" type="ORF">ENF30_01435</name>
</gene>
<keyword evidence="1" id="KW-1133">Transmembrane helix</keyword>
<dbReference type="Pfam" id="PF04298">
    <property type="entry name" value="Zn_peptidase_2"/>
    <property type="match status" value="1"/>
</dbReference>
<keyword evidence="1" id="KW-0812">Transmembrane</keyword>
<organism evidence="2">
    <name type="scientific">Desulfofervidus auxilii</name>
    <dbReference type="NCBI Taxonomy" id="1621989"/>
    <lineage>
        <taxon>Bacteria</taxon>
        <taxon>Pseudomonadati</taxon>
        <taxon>Thermodesulfobacteriota</taxon>
        <taxon>Candidatus Desulfofervidia</taxon>
        <taxon>Candidatus Desulfofervidales</taxon>
        <taxon>Candidatus Desulfofervidaceae</taxon>
        <taxon>Candidatus Desulfofervidus</taxon>
    </lineage>
</organism>
<proteinExistence type="predicted"/>
<feature type="transmembrane region" description="Helical" evidence="1">
    <location>
        <begin position="120"/>
        <end position="142"/>
    </location>
</feature>
<name>A0A7V0IA68_DESA2</name>
<protein>
    <submittedName>
        <fullName evidence="2">Zinc metallopeptidase</fullName>
    </submittedName>
</protein>
<sequence>MFFFDPLYFLILAPAFILALIAQIWVKNAYSKYSNVPNMRGISGAEAAAYMLKRQGISDVRIEMSQGFLTDHYDPQSKTLRLSPEVYSNSTIAAIGIACHEAGHALQHAFGYAPLKIRSALVPITMIGSNLAWPLLFIGFVFHALSLVKLGILFFSGAVLFQIVTLPVEFDASHRALVAIRQTGLLSEEEIGGARQVLTAAAMTYIAAAIAAVLQLLYFLLRAGLLGNRED</sequence>
<evidence type="ECO:0000313" key="2">
    <source>
        <dbReference type="EMBL" id="HDD35441.1"/>
    </source>
</evidence>
<dbReference type="AlphaFoldDB" id="A0A7V0IA68"/>
<dbReference type="PANTHER" id="PTHR36434:SF1">
    <property type="entry name" value="MEMBRANE PROTEASE YUGP-RELATED"/>
    <property type="match status" value="1"/>
</dbReference>
<dbReference type="PANTHER" id="PTHR36434">
    <property type="entry name" value="MEMBRANE PROTEASE YUGP-RELATED"/>
    <property type="match status" value="1"/>
</dbReference>
<evidence type="ECO:0000256" key="1">
    <source>
        <dbReference type="SAM" id="Phobius"/>
    </source>
</evidence>
<accession>A0A7V0IA68</accession>
<feature type="transmembrane region" description="Helical" evidence="1">
    <location>
        <begin position="6"/>
        <end position="26"/>
    </location>
</feature>